<protein>
    <submittedName>
        <fullName evidence="2">Uncharacterized protein</fullName>
    </submittedName>
</protein>
<dbReference type="Proteomes" id="UP000636453">
    <property type="component" value="Unassembled WGS sequence"/>
</dbReference>
<sequence length="52" mass="5615">MPRLDLLIVLVLAMIVGALTFQSVGNFQPLPLLIGAIAVGAWRSWKALRAGR</sequence>
<evidence type="ECO:0000313" key="3">
    <source>
        <dbReference type="Proteomes" id="UP000636453"/>
    </source>
</evidence>
<keyword evidence="1" id="KW-1133">Transmembrane helix</keyword>
<reference evidence="2" key="1">
    <citation type="journal article" date="2014" name="Int. J. Syst. Evol. Microbiol.">
        <title>Complete genome sequence of Corynebacterium casei LMG S-19264T (=DSM 44701T), isolated from a smear-ripened cheese.</title>
        <authorList>
            <consortium name="US DOE Joint Genome Institute (JGI-PGF)"/>
            <person name="Walter F."/>
            <person name="Albersmeier A."/>
            <person name="Kalinowski J."/>
            <person name="Ruckert C."/>
        </authorList>
    </citation>
    <scope>NUCLEOTIDE SEQUENCE</scope>
    <source>
        <strain evidence="2">KCTC 32020</strain>
    </source>
</reference>
<organism evidence="2 3">
    <name type="scientific">Vulcaniibacterium thermophilum</name>
    <dbReference type="NCBI Taxonomy" id="1169913"/>
    <lineage>
        <taxon>Bacteria</taxon>
        <taxon>Pseudomonadati</taxon>
        <taxon>Pseudomonadota</taxon>
        <taxon>Gammaproteobacteria</taxon>
        <taxon>Lysobacterales</taxon>
        <taxon>Lysobacteraceae</taxon>
        <taxon>Vulcaniibacterium</taxon>
    </lineage>
</organism>
<evidence type="ECO:0000313" key="2">
    <source>
        <dbReference type="EMBL" id="GHE37216.1"/>
    </source>
</evidence>
<name>A0A919DEH2_9GAMM</name>
<keyword evidence="1" id="KW-0472">Membrane</keyword>
<dbReference type="RefSeq" id="WP_186760899.1">
    <property type="nucleotide sequence ID" value="NZ_BNCF01000010.1"/>
</dbReference>
<feature type="transmembrane region" description="Helical" evidence="1">
    <location>
        <begin position="30"/>
        <end position="48"/>
    </location>
</feature>
<evidence type="ECO:0000256" key="1">
    <source>
        <dbReference type="SAM" id="Phobius"/>
    </source>
</evidence>
<accession>A0A919DEH2</accession>
<keyword evidence="3" id="KW-1185">Reference proteome</keyword>
<dbReference type="EMBL" id="BNCF01000010">
    <property type="protein sequence ID" value="GHE37216.1"/>
    <property type="molecule type" value="Genomic_DNA"/>
</dbReference>
<reference evidence="2" key="2">
    <citation type="submission" date="2020-09" db="EMBL/GenBank/DDBJ databases">
        <authorList>
            <person name="Sun Q."/>
            <person name="Kim S."/>
        </authorList>
    </citation>
    <scope>NUCLEOTIDE SEQUENCE</scope>
    <source>
        <strain evidence="2">KCTC 32020</strain>
    </source>
</reference>
<proteinExistence type="predicted"/>
<dbReference type="AlphaFoldDB" id="A0A919DEH2"/>
<comment type="caution">
    <text evidence="2">The sequence shown here is derived from an EMBL/GenBank/DDBJ whole genome shotgun (WGS) entry which is preliminary data.</text>
</comment>
<gene>
    <name evidence="2" type="ORF">GCM10007167_19200</name>
</gene>
<keyword evidence="1" id="KW-0812">Transmembrane</keyword>